<protein>
    <submittedName>
        <fullName evidence="1">Uncharacterized protein</fullName>
    </submittedName>
</protein>
<dbReference type="AlphaFoldDB" id="A0A1M5PP80"/>
<dbReference type="Proteomes" id="UP000189796">
    <property type="component" value="Chromosome I"/>
</dbReference>
<evidence type="ECO:0000313" key="1">
    <source>
        <dbReference type="EMBL" id="SHH03073.1"/>
    </source>
</evidence>
<gene>
    <name evidence="1" type="ORF">SAMN05443248_3436</name>
</gene>
<dbReference type="EMBL" id="LT670817">
    <property type="protein sequence ID" value="SHH03073.1"/>
    <property type="molecule type" value="Genomic_DNA"/>
</dbReference>
<evidence type="ECO:0000313" key="2">
    <source>
        <dbReference type="Proteomes" id="UP000189796"/>
    </source>
</evidence>
<name>A0A1M5PP80_9BRAD</name>
<sequence length="74" mass="8205">MVFWLLLIVTGANGYDPVIKHIGNYTSLTNCQNFAMSATYPVLNPNQRIRPVITMICVQAKDAGSNPPQDQQPE</sequence>
<organism evidence="1 2">
    <name type="scientific">Bradyrhizobium erythrophlei</name>
    <dbReference type="NCBI Taxonomy" id="1437360"/>
    <lineage>
        <taxon>Bacteria</taxon>
        <taxon>Pseudomonadati</taxon>
        <taxon>Pseudomonadota</taxon>
        <taxon>Alphaproteobacteria</taxon>
        <taxon>Hyphomicrobiales</taxon>
        <taxon>Nitrobacteraceae</taxon>
        <taxon>Bradyrhizobium</taxon>
    </lineage>
</organism>
<reference evidence="1 2" key="1">
    <citation type="submission" date="2016-11" db="EMBL/GenBank/DDBJ databases">
        <authorList>
            <person name="Jaros S."/>
            <person name="Januszkiewicz K."/>
            <person name="Wedrychowicz H."/>
        </authorList>
    </citation>
    <scope>NUCLEOTIDE SEQUENCE [LARGE SCALE GENOMIC DNA]</scope>
    <source>
        <strain evidence="1 2">GAS138</strain>
    </source>
</reference>
<proteinExistence type="predicted"/>
<accession>A0A1M5PP80</accession>